<keyword evidence="2" id="KW-0804">Transcription</keyword>
<dbReference type="EMBL" id="JAGWCR010000022">
    <property type="protein sequence ID" value="MBS3652272.1"/>
    <property type="molecule type" value="Genomic_DNA"/>
</dbReference>
<proteinExistence type="predicted"/>
<evidence type="ECO:0000313" key="4">
    <source>
        <dbReference type="EMBL" id="MBS3652272.1"/>
    </source>
</evidence>
<dbReference type="InterPro" id="IPR009057">
    <property type="entry name" value="Homeodomain-like_sf"/>
</dbReference>
<evidence type="ECO:0000256" key="2">
    <source>
        <dbReference type="ARBA" id="ARBA00023163"/>
    </source>
</evidence>
<dbReference type="Gene3D" id="1.10.10.60">
    <property type="entry name" value="Homeodomain-like"/>
    <property type="match status" value="1"/>
</dbReference>
<dbReference type="PROSITE" id="PS01124">
    <property type="entry name" value="HTH_ARAC_FAMILY_2"/>
    <property type="match status" value="1"/>
</dbReference>
<reference evidence="4" key="1">
    <citation type="submission" date="2021-04" db="EMBL/GenBank/DDBJ databases">
        <title>Pseudaminobacter soli sp. nov., isolated from paddy soil contaminated by heavy metals.</title>
        <authorList>
            <person name="Zhang K."/>
        </authorList>
    </citation>
    <scope>NUCLEOTIDE SEQUENCE</scope>
    <source>
        <strain evidence="4">19-2017</strain>
    </source>
</reference>
<dbReference type="Proteomes" id="UP000680348">
    <property type="component" value="Unassembled WGS sequence"/>
</dbReference>
<dbReference type="SUPFAM" id="SSF46689">
    <property type="entry name" value="Homeodomain-like"/>
    <property type="match status" value="1"/>
</dbReference>
<organism evidence="4 5">
    <name type="scientific">Pseudaminobacter soli</name>
    <name type="common">ex Zhang et al. 2022</name>
    <dbReference type="NCBI Taxonomy" id="2831468"/>
    <lineage>
        <taxon>Bacteria</taxon>
        <taxon>Pseudomonadati</taxon>
        <taxon>Pseudomonadota</taxon>
        <taxon>Alphaproteobacteria</taxon>
        <taxon>Hyphomicrobiales</taxon>
        <taxon>Phyllobacteriaceae</taxon>
        <taxon>Pseudaminobacter</taxon>
    </lineage>
</organism>
<evidence type="ECO:0000313" key="5">
    <source>
        <dbReference type="Proteomes" id="UP000680348"/>
    </source>
</evidence>
<dbReference type="InterPro" id="IPR018060">
    <property type="entry name" value="HTH_AraC"/>
</dbReference>
<dbReference type="AlphaFoldDB" id="A0A942EBV4"/>
<protein>
    <submittedName>
        <fullName evidence="4">AraC family transcriptional regulator</fullName>
    </submittedName>
</protein>
<comment type="caution">
    <text evidence="4">The sequence shown here is derived from an EMBL/GenBank/DDBJ whole genome shotgun (WGS) entry which is preliminary data.</text>
</comment>
<dbReference type="Pfam" id="PF12833">
    <property type="entry name" value="HTH_18"/>
    <property type="match status" value="1"/>
</dbReference>
<dbReference type="GO" id="GO:0003700">
    <property type="term" value="F:DNA-binding transcription factor activity"/>
    <property type="evidence" value="ECO:0007669"/>
    <property type="project" value="InterPro"/>
</dbReference>
<evidence type="ECO:0000256" key="1">
    <source>
        <dbReference type="ARBA" id="ARBA00023015"/>
    </source>
</evidence>
<evidence type="ECO:0000259" key="3">
    <source>
        <dbReference type="PROSITE" id="PS01124"/>
    </source>
</evidence>
<accession>A0A942EBV4</accession>
<name>A0A942EBV4_9HYPH</name>
<dbReference type="GO" id="GO:0043565">
    <property type="term" value="F:sequence-specific DNA binding"/>
    <property type="evidence" value="ECO:0007669"/>
    <property type="project" value="InterPro"/>
</dbReference>
<keyword evidence="1" id="KW-0805">Transcription regulation</keyword>
<keyword evidence="5" id="KW-1185">Reference proteome</keyword>
<sequence>MTTSEYAQRLRVSRTCELLQCGGLFGAQAACQAGYTDPGAFRKVFAKVVRLTPSEYRQRFNAFDTRASTRS</sequence>
<feature type="domain" description="HTH araC/xylS-type" evidence="3">
    <location>
        <begin position="1"/>
        <end position="59"/>
    </location>
</feature>
<gene>
    <name evidence="4" type="ORF">KEU06_27135</name>
</gene>